<reference evidence="5" key="1">
    <citation type="submission" date="2024-06" db="EMBL/GenBank/DDBJ databases">
        <authorList>
            <person name="Liu X."/>
            <person name="Lenzi L."/>
            <person name="Haldenby T S."/>
            <person name="Uol C."/>
        </authorList>
    </citation>
    <scope>NUCLEOTIDE SEQUENCE</scope>
</reference>
<dbReference type="Pfam" id="PF08597">
    <property type="entry name" value="eIF3_subunit"/>
    <property type="match status" value="1"/>
</dbReference>
<dbReference type="PANTHER" id="PTHR21681">
    <property type="entry name" value="EUKARYOTIC TRANSLATION INITIATION FACTOR 3 SUBUNIT J"/>
    <property type="match status" value="1"/>
</dbReference>
<dbReference type="Proteomes" id="UP001497525">
    <property type="component" value="Unassembled WGS sequence"/>
</dbReference>
<dbReference type="InterPro" id="IPR013906">
    <property type="entry name" value="eIF3j"/>
</dbReference>
<protein>
    <recommendedName>
        <fullName evidence="7">EIF3j</fullName>
    </recommendedName>
</protein>
<dbReference type="AlphaFoldDB" id="A0AAV2T6Y5"/>
<accession>A0AAV2T6Y5</accession>
<organism evidence="5 6">
    <name type="scientific">Calicophoron daubneyi</name>
    <name type="common">Rumen fluke</name>
    <name type="synonym">Paramphistomum daubneyi</name>
    <dbReference type="NCBI Taxonomy" id="300641"/>
    <lineage>
        <taxon>Eukaryota</taxon>
        <taxon>Metazoa</taxon>
        <taxon>Spiralia</taxon>
        <taxon>Lophotrochozoa</taxon>
        <taxon>Platyhelminthes</taxon>
        <taxon>Trematoda</taxon>
        <taxon>Digenea</taxon>
        <taxon>Plagiorchiida</taxon>
        <taxon>Pronocephalata</taxon>
        <taxon>Paramphistomoidea</taxon>
        <taxon>Paramphistomidae</taxon>
        <taxon>Calicophoron</taxon>
    </lineage>
</organism>
<evidence type="ECO:0000256" key="1">
    <source>
        <dbReference type="ARBA" id="ARBA00022490"/>
    </source>
</evidence>
<evidence type="ECO:0000256" key="4">
    <source>
        <dbReference type="SAM" id="MobiDB-lite"/>
    </source>
</evidence>
<keyword evidence="3" id="KW-0648">Protein biosynthesis</keyword>
<evidence type="ECO:0000313" key="5">
    <source>
        <dbReference type="EMBL" id="CAL5132490.1"/>
    </source>
</evidence>
<keyword evidence="1" id="KW-0963">Cytoplasm</keyword>
<evidence type="ECO:0000256" key="3">
    <source>
        <dbReference type="ARBA" id="ARBA00022917"/>
    </source>
</evidence>
<evidence type="ECO:0000313" key="6">
    <source>
        <dbReference type="Proteomes" id="UP001497525"/>
    </source>
</evidence>
<feature type="compositionally biased region" description="Acidic residues" evidence="4">
    <location>
        <begin position="1"/>
        <end position="11"/>
    </location>
</feature>
<dbReference type="InterPro" id="IPR023194">
    <property type="entry name" value="eIF3-like_dom_sf"/>
</dbReference>
<keyword evidence="2" id="KW-0396">Initiation factor</keyword>
<dbReference type="GO" id="GO:0003743">
    <property type="term" value="F:translation initiation factor activity"/>
    <property type="evidence" value="ECO:0007669"/>
    <property type="project" value="UniProtKB-KW"/>
</dbReference>
<comment type="caution">
    <text evidence="5">The sequence shown here is derived from an EMBL/GenBank/DDBJ whole genome shotgun (WGS) entry which is preliminary data.</text>
</comment>
<evidence type="ECO:0000256" key="2">
    <source>
        <dbReference type="ARBA" id="ARBA00022540"/>
    </source>
</evidence>
<feature type="compositionally biased region" description="Basic and acidic residues" evidence="4">
    <location>
        <begin position="55"/>
        <end position="78"/>
    </location>
</feature>
<dbReference type="EMBL" id="CAXLJL010000125">
    <property type="protein sequence ID" value="CAL5132490.1"/>
    <property type="molecule type" value="Genomic_DNA"/>
</dbReference>
<dbReference type="Gene3D" id="1.10.246.60">
    <property type="entry name" value="Eukaryotic translation initiation factor 3 like domains"/>
    <property type="match status" value="1"/>
</dbReference>
<dbReference type="GO" id="GO:0005852">
    <property type="term" value="C:eukaryotic translation initiation factor 3 complex"/>
    <property type="evidence" value="ECO:0007669"/>
    <property type="project" value="InterPro"/>
</dbReference>
<dbReference type="PANTHER" id="PTHR21681:SF0">
    <property type="entry name" value="EUKARYOTIC TRANSLATION INITIATION FACTOR 3 SUBUNIT J"/>
    <property type="match status" value="1"/>
</dbReference>
<name>A0AAV2T6Y5_CALDB</name>
<sequence>MGDWDDEEADDVVAKKLNDEWDDDVGDSVPDSWDAVEVKPPEPEVHAPAPAKLSLAERIRLKEEKKRKEREERLKQQEEIGGEANATSELEREKIAEEAELGLLKDTFGSESKKPEKNSLDFAEPNTKEEFNKLNEFLREKLAKLEKSPHYAAFAETLIRDAMTGVDVDTLKSVSTTITAFISEKQKLTKGKSKKKGKGKLIVERENDYGVAVDDVGDDDYEDFM</sequence>
<proteinExistence type="predicted"/>
<feature type="region of interest" description="Disordered" evidence="4">
    <location>
        <begin position="106"/>
        <end position="125"/>
    </location>
</feature>
<feature type="compositionally biased region" description="Basic and acidic residues" evidence="4">
    <location>
        <begin position="36"/>
        <end position="45"/>
    </location>
</feature>
<evidence type="ECO:0008006" key="7">
    <source>
        <dbReference type="Google" id="ProtNLM"/>
    </source>
</evidence>
<gene>
    <name evidence="5" type="ORF">CDAUBV1_LOCUS5346</name>
</gene>
<feature type="region of interest" description="Disordered" evidence="4">
    <location>
        <begin position="1"/>
        <end position="92"/>
    </location>
</feature>